<dbReference type="InterPro" id="IPR036291">
    <property type="entry name" value="NAD(P)-bd_dom_sf"/>
</dbReference>
<dbReference type="Pfam" id="PF05368">
    <property type="entry name" value="NmrA"/>
    <property type="match status" value="1"/>
</dbReference>
<protein>
    <submittedName>
        <fullName evidence="2">NAD(P)H-binding protein</fullName>
    </submittedName>
</protein>
<dbReference type="InterPro" id="IPR051604">
    <property type="entry name" value="Ergot_Alk_Oxidoreductase"/>
</dbReference>
<evidence type="ECO:0000313" key="2">
    <source>
        <dbReference type="EMBL" id="MCY1074654.1"/>
    </source>
</evidence>
<sequence length="304" mass="33001">MFVVTGASGHTGSVVARTLLEQGRRVRVILRDEEKAEPWRQWGAEVVLADLRDVAALAMAMVGARGAYLIVPPPVPASTGVMEACWSVVDSMRRAVEESGLPHFVLLSSVGAQHPEGTGFVKTLYLAERELGSLGRPMTILRSAYFMENWGEGLPAVVDSGVMPDFIAPADRKLHMVATRDVGELAARLLREPTLGRRVVELAGPVEYSPLEVADTLARLLGRPIRVEEHTPAAQVPMLMGMGYSAEVAHLLEELDEAIHHGRLTFEHPIHVVRGWTTLDEVLGNLLRAIGALPYMGEGTTVSP</sequence>
<dbReference type="SUPFAM" id="SSF51735">
    <property type="entry name" value="NAD(P)-binding Rossmann-fold domains"/>
    <property type="match status" value="1"/>
</dbReference>
<reference evidence="2 3" key="1">
    <citation type="submission" date="2022-11" db="EMBL/GenBank/DDBJ databases">
        <title>Minimal conservation of predation-associated metabolite biosynthetic gene clusters underscores biosynthetic potential of Myxococcota including descriptions for ten novel species: Archangium lansinium sp. nov., Myxococcus landrumus sp. nov., Nannocystis bai.</title>
        <authorList>
            <person name="Ahearne A."/>
            <person name="Stevens C."/>
            <person name="Phillips K."/>
        </authorList>
    </citation>
    <scope>NUCLEOTIDE SEQUENCE [LARGE SCALE GENOMIC DNA]</scope>
    <source>
        <strain evidence="2 3">MIWBW</strain>
    </source>
</reference>
<keyword evidence="3" id="KW-1185">Reference proteome</keyword>
<dbReference type="Gene3D" id="3.40.50.720">
    <property type="entry name" value="NAD(P)-binding Rossmann-like Domain"/>
    <property type="match status" value="1"/>
</dbReference>
<dbReference type="PANTHER" id="PTHR43162">
    <property type="match status" value="1"/>
</dbReference>
<proteinExistence type="predicted"/>
<organism evidence="2 3">
    <name type="scientific">Archangium lansingense</name>
    <dbReference type="NCBI Taxonomy" id="2995310"/>
    <lineage>
        <taxon>Bacteria</taxon>
        <taxon>Pseudomonadati</taxon>
        <taxon>Myxococcota</taxon>
        <taxon>Myxococcia</taxon>
        <taxon>Myxococcales</taxon>
        <taxon>Cystobacterineae</taxon>
        <taxon>Archangiaceae</taxon>
        <taxon>Archangium</taxon>
    </lineage>
</organism>
<accession>A0ABT3ZZ21</accession>
<evidence type="ECO:0000313" key="3">
    <source>
        <dbReference type="Proteomes" id="UP001207654"/>
    </source>
</evidence>
<gene>
    <name evidence="2" type="ORF">OV287_09150</name>
</gene>
<dbReference type="PANTHER" id="PTHR43162:SF1">
    <property type="entry name" value="PRESTALK A DIFFERENTIATION PROTEIN A"/>
    <property type="match status" value="1"/>
</dbReference>
<dbReference type="EMBL" id="JAPNKA010000001">
    <property type="protein sequence ID" value="MCY1074654.1"/>
    <property type="molecule type" value="Genomic_DNA"/>
</dbReference>
<name>A0ABT3ZZ21_9BACT</name>
<feature type="domain" description="NmrA-like" evidence="1">
    <location>
        <begin position="3"/>
        <end position="262"/>
    </location>
</feature>
<dbReference type="Proteomes" id="UP001207654">
    <property type="component" value="Unassembled WGS sequence"/>
</dbReference>
<dbReference type="InterPro" id="IPR008030">
    <property type="entry name" value="NmrA-like"/>
</dbReference>
<evidence type="ECO:0000259" key="1">
    <source>
        <dbReference type="Pfam" id="PF05368"/>
    </source>
</evidence>
<dbReference type="RefSeq" id="WP_267533613.1">
    <property type="nucleotide sequence ID" value="NZ_JAPNKA010000001.1"/>
</dbReference>
<comment type="caution">
    <text evidence="2">The sequence shown here is derived from an EMBL/GenBank/DDBJ whole genome shotgun (WGS) entry which is preliminary data.</text>
</comment>
<dbReference type="Gene3D" id="3.90.25.10">
    <property type="entry name" value="UDP-galactose 4-epimerase, domain 1"/>
    <property type="match status" value="1"/>
</dbReference>